<evidence type="ECO:0000259" key="6">
    <source>
        <dbReference type="PROSITE" id="PS50977"/>
    </source>
</evidence>
<dbReference type="InterPro" id="IPR050109">
    <property type="entry name" value="HTH-type_TetR-like_transc_reg"/>
</dbReference>
<evidence type="ECO:0000256" key="2">
    <source>
        <dbReference type="ARBA" id="ARBA00023125"/>
    </source>
</evidence>
<dbReference type="Pfam" id="PF17754">
    <property type="entry name" value="TetR_C_14"/>
    <property type="match status" value="1"/>
</dbReference>
<dbReference type="Proteomes" id="UP000675781">
    <property type="component" value="Unassembled WGS sequence"/>
</dbReference>
<feature type="region of interest" description="Disordered" evidence="5">
    <location>
        <begin position="1"/>
        <end position="28"/>
    </location>
</feature>
<dbReference type="PANTHER" id="PTHR30055:SF238">
    <property type="entry name" value="MYCOFACTOCIN BIOSYNTHESIS TRANSCRIPTIONAL REGULATOR MFTR-RELATED"/>
    <property type="match status" value="1"/>
</dbReference>
<dbReference type="RefSeq" id="WP_212532249.1">
    <property type="nucleotide sequence ID" value="NZ_JAGSOG010000230.1"/>
</dbReference>
<dbReference type="PANTHER" id="PTHR30055">
    <property type="entry name" value="HTH-TYPE TRANSCRIPTIONAL REGULATOR RUTR"/>
    <property type="match status" value="1"/>
</dbReference>
<dbReference type="PRINTS" id="PR00455">
    <property type="entry name" value="HTHTETR"/>
</dbReference>
<reference evidence="7" key="1">
    <citation type="submission" date="2021-04" db="EMBL/GenBank/DDBJ databases">
        <title>Genome based classification of Actinospica acidithermotolerans sp. nov., an actinobacterium isolated from an Indonesian hot spring.</title>
        <authorList>
            <person name="Kusuma A.B."/>
            <person name="Putra K.E."/>
            <person name="Nafisah S."/>
            <person name="Loh J."/>
            <person name="Nouioui I."/>
            <person name="Goodfellow M."/>
        </authorList>
    </citation>
    <scope>NUCLEOTIDE SEQUENCE</scope>
    <source>
        <strain evidence="7">CSCA 57</strain>
    </source>
</reference>
<dbReference type="SUPFAM" id="SSF46689">
    <property type="entry name" value="Homeodomain-like"/>
    <property type="match status" value="1"/>
</dbReference>
<keyword evidence="2 4" id="KW-0238">DNA-binding</keyword>
<gene>
    <name evidence="7" type="ORF">KDL01_31200</name>
</gene>
<evidence type="ECO:0000313" key="7">
    <source>
        <dbReference type="EMBL" id="MBR7837783.1"/>
    </source>
</evidence>
<dbReference type="AlphaFoldDB" id="A0A941EWN8"/>
<sequence>MTEQADAQGPAARRTGRPPLSERRRAETRREIAEEAVRLFAEKGVAATSADEIAAAAGVSTRTLWRYFRTKEECVRPLLTTGLDAMAERVRTWDGTGSLFEAVRRGGELEMEPRHADALHRLVRLTEQEPGLRAVWLETHAEAEGLFAEIVAEATGRSPHELDLRVHVAVFNLAMRIAVEDWARGLDPLAPASLDTLTRTISATLRAVVRTFADAA</sequence>
<keyword evidence="8" id="KW-1185">Reference proteome</keyword>
<dbReference type="GO" id="GO:0000976">
    <property type="term" value="F:transcription cis-regulatory region binding"/>
    <property type="evidence" value="ECO:0007669"/>
    <property type="project" value="TreeGrafter"/>
</dbReference>
<dbReference type="InterPro" id="IPR009057">
    <property type="entry name" value="Homeodomain-like_sf"/>
</dbReference>
<evidence type="ECO:0000256" key="3">
    <source>
        <dbReference type="ARBA" id="ARBA00023163"/>
    </source>
</evidence>
<evidence type="ECO:0000313" key="8">
    <source>
        <dbReference type="Proteomes" id="UP000675781"/>
    </source>
</evidence>
<dbReference type="InterPro" id="IPR041347">
    <property type="entry name" value="MftR_C"/>
</dbReference>
<dbReference type="GO" id="GO:0003700">
    <property type="term" value="F:DNA-binding transcription factor activity"/>
    <property type="evidence" value="ECO:0007669"/>
    <property type="project" value="TreeGrafter"/>
</dbReference>
<evidence type="ECO:0000256" key="5">
    <source>
        <dbReference type="SAM" id="MobiDB-lite"/>
    </source>
</evidence>
<keyword evidence="3" id="KW-0804">Transcription</keyword>
<name>A0A941EWN8_9ACTN</name>
<feature type="domain" description="HTH tetR-type" evidence="6">
    <location>
        <begin position="26"/>
        <end position="86"/>
    </location>
</feature>
<comment type="caution">
    <text evidence="7">The sequence shown here is derived from an EMBL/GenBank/DDBJ whole genome shotgun (WGS) entry which is preliminary data.</text>
</comment>
<organism evidence="7 8">
    <name type="scientific">Actinospica durhamensis</name>
    <dbReference type="NCBI Taxonomy" id="1508375"/>
    <lineage>
        <taxon>Bacteria</taxon>
        <taxon>Bacillati</taxon>
        <taxon>Actinomycetota</taxon>
        <taxon>Actinomycetes</taxon>
        <taxon>Catenulisporales</taxon>
        <taxon>Actinospicaceae</taxon>
        <taxon>Actinospica</taxon>
    </lineage>
</organism>
<dbReference type="Gene3D" id="1.10.357.10">
    <property type="entry name" value="Tetracycline Repressor, domain 2"/>
    <property type="match status" value="1"/>
</dbReference>
<evidence type="ECO:0000256" key="1">
    <source>
        <dbReference type="ARBA" id="ARBA00023015"/>
    </source>
</evidence>
<dbReference type="PROSITE" id="PS50977">
    <property type="entry name" value="HTH_TETR_2"/>
    <property type="match status" value="1"/>
</dbReference>
<dbReference type="InterPro" id="IPR001647">
    <property type="entry name" value="HTH_TetR"/>
</dbReference>
<feature type="DNA-binding region" description="H-T-H motif" evidence="4">
    <location>
        <begin position="49"/>
        <end position="68"/>
    </location>
</feature>
<dbReference type="Pfam" id="PF00440">
    <property type="entry name" value="TetR_N"/>
    <property type="match status" value="1"/>
</dbReference>
<protein>
    <submittedName>
        <fullName evidence="7">TetR family transcriptional regulator</fullName>
    </submittedName>
</protein>
<proteinExistence type="predicted"/>
<dbReference type="EMBL" id="JAGSOG010000230">
    <property type="protein sequence ID" value="MBR7837783.1"/>
    <property type="molecule type" value="Genomic_DNA"/>
</dbReference>
<keyword evidence="1" id="KW-0805">Transcription regulation</keyword>
<accession>A0A941EWN8</accession>
<evidence type="ECO:0000256" key="4">
    <source>
        <dbReference type="PROSITE-ProRule" id="PRU00335"/>
    </source>
</evidence>